<organism evidence="2 3">
    <name type="scientific">Alloalcanivorax marinus</name>
    <dbReference type="NCBI Taxonomy" id="1177169"/>
    <lineage>
        <taxon>Bacteria</taxon>
        <taxon>Pseudomonadati</taxon>
        <taxon>Pseudomonadota</taxon>
        <taxon>Gammaproteobacteria</taxon>
        <taxon>Oceanospirillales</taxon>
        <taxon>Alcanivoracaceae</taxon>
        <taxon>Alloalcanivorax</taxon>
    </lineage>
</organism>
<keyword evidence="1" id="KW-1133">Transmembrane helix</keyword>
<keyword evidence="3" id="KW-1185">Reference proteome</keyword>
<dbReference type="EMBL" id="JAJGNA010000012">
    <property type="protein sequence ID" value="MCC4309085.1"/>
    <property type="molecule type" value="Genomic_DNA"/>
</dbReference>
<dbReference type="Proteomes" id="UP001108027">
    <property type="component" value="Unassembled WGS sequence"/>
</dbReference>
<evidence type="ECO:0000313" key="3">
    <source>
        <dbReference type="Proteomes" id="UP001108027"/>
    </source>
</evidence>
<keyword evidence="1" id="KW-0472">Membrane</keyword>
<reference evidence="2" key="1">
    <citation type="submission" date="2021-10" db="EMBL/GenBank/DDBJ databases">
        <title>The diversity and Nitrogen Metabolism of Culturable Nitrate-Utilizing Bacteria Within the Oxygen Minimum Zone of the Changjiang (Yangtze River)Estuary.</title>
        <authorList>
            <person name="Zhang D."/>
            <person name="Zheng J."/>
            <person name="Liu S."/>
            <person name="He W."/>
        </authorList>
    </citation>
    <scope>NUCLEOTIDE SEQUENCE</scope>
    <source>
        <strain evidence="2">FXH-223</strain>
    </source>
</reference>
<accession>A0A9Q3UMD6</accession>
<protein>
    <submittedName>
        <fullName evidence="2">Uncharacterized protein</fullName>
    </submittedName>
</protein>
<evidence type="ECO:0000256" key="1">
    <source>
        <dbReference type="SAM" id="Phobius"/>
    </source>
</evidence>
<dbReference type="AlphaFoldDB" id="A0A9Q3UMD6"/>
<name>A0A9Q3UMD6_9GAMM</name>
<feature type="transmembrane region" description="Helical" evidence="1">
    <location>
        <begin position="172"/>
        <end position="191"/>
    </location>
</feature>
<comment type="caution">
    <text evidence="2">The sequence shown here is derived from an EMBL/GenBank/DDBJ whole genome shotgun (WGS) entry which is preliminary data.</text>
</comment>
<feature type="transmembrane region" description="Helical" evidence="1">
    <location>
        <begin position="132"/>
        <end position="160"/>
    </location>
</feature>
<dbReference type="RefSeq" id="WP_228234034.1">
    <property type="nucleotide sequence ID" value="NZ_JAJGNA010000012.1"/>
</dbReference>
<keyword evidence="1" id="KW-0812">Transmembrane</keyword>
<gene>
    <name evidence="2" type="ORF">LL252_10930</name>
</gene>
<evidence type="ECO:0000313" key="2">
    <source>
        <dbReference type="EMBL" id="MCC4309085.1"/>
    </source>
</evidence>
<feature type="transmembrane region" description="Helical" evidence="1">
    <location>
        <begin position="17"/>
        <end position="39"/>
    </location>
</feature>
<proteinExistence type="predicted"/>
<sequence length="220" mass="25129">MDEFIGLLAAGLQKGNVLLVIIVLVVLFVLNVHKLYPLFVERKKSRLKSLEAALQSEWVQGAERECLKKQAETEHFHAATGIRLEKAPREELLRIYERSDGRVSFVHLKRAMPFVHYEKGELEIRLGWFDRWMMWVGIGTGLVLVPLSMAVLFWGFYAWLAWDSEPLGSWKVWVFLNLGGWASVLSSRSAYSANRVRREIQRQASETNTPDDGADLSATP</sequence>